<dbReference type="EMBL" id="CAWYQH010000001">
    <property type="protein sequence ID" value="CAK8671724.1"/>
    <property type="molecule type" value="Genomic_DNA"/>
</dbReference>
<evidence type="ECO:0000256" key="3">
    <source>
        <dbReference type="ARBA" id="ARBA00022840"/>
    </source>
</evidence>
<proteinExistence type="inferred from homology"/>
<evidence type="ECO:0000256" key="1">
    <source>
        <dbReference type="ARBA" id="ARBA00007381"/>
    </source>
</evidence>
<comment type="similarity">
    <text evidence="1 4">Belongs to the heat shock protein 70 family.</text>
</comment>
<sequence length="595" mass="65842">MSKGPAIGIDLGTTYSCVGVFQHGKVEIIANDQGNRTTPSYVAFTDTERLIGDAAKNQVAMNPTNTVFDAKRLIGRRFDDASVQSDMKHWSFDVKNDNTKPKVQVEYKGETKTFFPEEISSMVLARMKETAEAYLGKTVTDAVVTVPAYFNDSQRQATKDAGTISGLNVLRIINEPTAAAIAYGLDKKVGQERHVLIFDLGGGTFDVSILTIEDGIFEVKSTAGNTHLGGEDFDNRMVNHFVQEFKRKHKKDITSNKRALRRLRTASERAKRTLSSSAQASIEIDSLFEGIDFYTSITRARFEELNSDLFRDTLEPVEKSLRDAKLGKNEIHEVVLVGGSTRIPKIQKLLQDLFSGKELNKSINPDEAVAYGAAVQAAILSGDKSEEVQDLLLLDVAPLSLGIETAGGVMTALIKRNTTVPTKQSQVFTTYSDNQPGVLIQVYEGERTMTKDNNLLGKFELSGIPPAPRGVPQIEVTFDIDANGILNVSAVDKSTGKENKITITNDKGRLSKEEIEKMVNDAEKYKEADEKQKEKIVAKNALESYAFNLKQTVEDDKVKDKISDDDKKSILDKAKETLDWLENNQVRCDWGVSFT</sequence>
<reference evidence="5 6" key="1">
    <citation type="submission" date="2024-02" db="EMBL/GenBank/DDBJ databases">
        <authorList>
            <person name="Daric V."/>
            <person name="Darras S."/>
        </authorList>
    </citation>
    <scope>NUCLEOTIDE SEQUENCE [LARGE SCALE GENOMIC DNA]</scope>
</reference>
<dbReference type="NCBIfam" id="NF001413">
    <property type="entry name" value="PRK00290.1"/>
    <property type="match status" value="1"/>
</dbReference>
<dbReference type="InterPro" id="IPR018181">
    <property type="entry name" value="Heat_shock_70_CS"/>
</dbReference>
<dbReference type="Gene3D" id="3.30.420.40">
    <property type="match status" value="2"/>
</dbReference>
<dbReference type="Gene3D" id="3.30.30.30">
    <property type="match status" value="1"/>
</dbReference>
<evidence type="ECO:0000256" key="2">
    <source>
        <dbReference type="ARBA" id="ARBA00022741"/>
    </source>
</evidence>
<evidence type="ECO:0000313" key="5">
    <source>
        <dbReference type="EMBL" id="CAK8671724.1"/>
    </source>
</evidence>
<evidence type="ECO:0008006" key="7">
    <source>
        <dbReference type="Google" id="ProtNLM"/>
    </source>
</evidence>
<dbReference type="PROSITE" id="PS00329">
    <property type="entry name" value="HSP70_2"/>
    <property type="match status" value="1"/>
</dbReference>
<keyword evidence="3 4" id="KW-0067">ATP-binding</keyword>
<accession>A0ABP0EWB3</accession>
<gene>
    <name evidence="5" type="ORF">CVLEPA_LOCUS765</name>
</gene>
<name>A0ABP0EWB3_CLALP</name>
<dbReference type="Proteomes" id="UP001642483">
    <property type="component" value="Unassembled WGS sequence"/>
</dbReference>
<dbReference type="InterPro" id="IPR029047">
    <property type="entry name" value="HSP70_peptide-bd_sf"/>
</dbReference>
<dbReference type="InterPro" id="IPR029048">
    <property type="entry name" value="HSP70_C_sf"/>
</dbReference>
<dbReference type="SUPFAM" id="SSF100920">
    <property type="entry name" value="Heat shock protein 70kD (HSP70), peptide-binding domain"/>
    <property type="match status" value="1"/>
</dbReference>
<dbReference type="SUPFAM" id="SSF100934">
    <property type="entry name" value="Heat shock protein 70kD (HSP70), C-terminal subdomain"/>
    <property type="match status" value="1"/>
</dbReference>
<dbReference type="PANTHER" id="PTHR19375">
    <property type="entry name" value="HEAT SHOCK PROTEIN 70KDA"/>
    <property type="match status" value="1"/>
</dbReference>
<dbReference type="PROSITE" id="PS00297">
    <property type="entry name" value="HSP70_1"/>
    <property type="match status" value="1"/>
</dbReference>
<dbReference type="InterPro" id="IPR013126">
    <property type="entry name" value="Hsp_70_fam"/>
</dbReference>
<dbReference type="Gene3D" id="1.20.1270.10">
    <property type="match status" value="1"/>
</dbReference>
<dbReference type="PROSITE" id="PS01036">
    <property type="entry name" value="HSP70_3"/>
    <property type="match status" value="1"/>
</dbReference>
<dbReference type="CDD" id="cd10233">
    <property type="entry name" value="ASKHA_NBD_HSP70_HSPA1"/>
    <property type="match status" value="1"/>
</dbReference>
<dbReference type="Gene3D" id="2.60.34.10">
    <property type="entry name" value="Substrate Binding Domain Of DNAk, Chain A, domain 1"/>
    <property type="match status" value="1"/>
</dbReference>
<dbReference type="InterPro" id="IPR043129">
    <property type="entry name" value="ATPase_NBD"/>
</dbReference>
<keyword evidence="6" id="KW-1185">Reference proteome</keyword>
<comment type="caution">
    <text evidence="5">The sequence shown here is derived from an EMBL/GenBank/DDBJ whole genome shotgun (WGS) entry which is preliminary data.</text>
</comment>
<dbReference type="PRINTS" id="PR00301">
    <property type="entry name" value="HEATSHOCK70"/>
</dbReference>
<protein>
    <recommendedName>
        <fullName evidence="7">Heat shock protein 70</fullName>
    </recommendedName>
</protein>
<evidence type="ECO:0000256" key="4">
    <source>
        <dbReference type="RuleBase" id="RU003322"/>
    </source>
</evidence>
<evidence type="ECO:0000313" key="6">
    <source>
        <dbReference type="Proteomes" id="UP001642483"/>
    </source>
</evidence>
<keyword evidence="2 4" id="KW-0547">Nucleotide-binding</keyword>
<organism evidence="5 6">
    <name type="scientific">Clavelina lepadiformis</name>
    <name type="common">Light-bulb sea squirt</name>
    <name type="synonym">Ascidia lepadiformis</name>
    <dbReference type="NCBI Taxonomy" id="159417"/>
    <lineage>
        <taxon>Eukaryota</taxon>
        <taxon>Metazoa</taxon>
        <taxon>Chordata</taxon>
        <taxon>Tunicata</taxon>
        <taxon>Ascidiacea</taxon>
        <taxon>Aplousobranchia</taxon>
        <taxon>Clavelinidae</taxon>
        <taxon>Clavelina</taxon>
    </lineage>
</organism>
<dbReference type="Pfam" id="PF00012">
    <property type="entry name" value="HSP70"/>
    <property type="match status" value="1"/>
</dbReference>
<dbReference type="Gene3D" id="3.90.640.10">
    <property type="entry name" value="Actin, Chain A, domain 4"/>
    <property type="match status" value="1"/>
</dbReference>
<dbReference type="SUPFAM" id="SSF53067">
    <property type="entry name" value="Actin-like ATPase domain"/>
    <property type="match status" value="2"/>
</dbReference>